<dbReference type="SUPFAM" id="SSF57501">
    <property type="entry name" value="Cystine-knot cytokines"/>
    <property type="match status" value="1"/>
</dbReference>
<proteinExistence type="predicted"/>
<reference evidence="2 3" key="1">
    <citation type="submission" date="2023-03" db="EMBL/GenBank/DDBJ databases">
        <title>Genome insight into feeding habits of ladybird beetles.</title>
        <authorList>
            <person name="Li H.-S."/>
            <person name="Huang Y.-H."/>
            <person name="Pang H."/>
        </authorList>
    </citation>
    <scope>NUCLEOTIDE SEQUENCE [LARGE SCALE GENOMIC DNA]</scope>
    <source>
        <strain evidence="2">SYSU_2023b</strain>
        <tissue evidence="2">Whole body</tissue>
    </source>
</reference>
<evidence type="ECO:0000313" key="3">
    <source>
        <dbReference type="Proteomes" id="UP001431783"/>
    </source>
</evidence>
<feature type="signal peptide" evidence="1">
    <location>
        <begin position="1"/>
        <end position="19"/>
    </location>
</feature>
<gene>
    <name evidence="2" type="ORF">WA026_009583</name>
</gene>
<sequence>MKVLKFVLFIFAGFIVDNALTLKGRKCFYPNKKFASSKAPFRISYQYQQPEFDLANESGGKSIFNAGLGTRFRSGVADVEPVRVSCKSQNVTSSMKLLKTQIKCTPRNTVLSLKPPLGFILSPSVVEVKKCAGMCTGAMKCISKTTKEVEFYVRAHNQETNEVICSSILVPEDTSCKCGCQTKVTDCLPSQKYDKSTCSCKCTNSEAYNRCVQRNYMDFKWDEQNCICACNITMECTTGSYWDKNECRCQKYA</sequence>
<evidence type="ECO:0000313" key="2">
    <source>
        <dbReference type="EMBL" id="KAK9875793.1"/>
    </source>
</evidence>
<protein>
    <submittedName>
        <fullName evidence="2">Uncharacterized protein</fullName>
    </submittedName>
</protein>
<name>A0AAW1U555_9CUCU</name>
<evidence type="ECO:0000256" key="1">
    <source>
        <dbReference type="SAM" id="SignalP"/>
    </source>
</evidence>
<keyword evidence="3" id="KW-1185">Reference proteome</keyword>
<dbReference type="EMBL" id="JARQZJ010000034">
    <property type="protein sequence ID" value="KAK9875792.1"/>
    <property type="molecule type" value="Genomic_DNA"/>
</dbReference>
<comment type="caution">
    <text evidence="2">The sequence shown here is derived from an EMBL/GenBank/DDBJ whole genome shotgun (WGS) entry which is preliminary data.</text>
</comment>
<keyword evidence="1" id="KW-0732">Signal</keyword>
<dbReference type="AlphaFoldDB" id="A0AAW1U555"/>
<dbReference type="EMBL" id="JARQZJ010000034">
    <property type="protein sequence ID" value="KAK9875793.1"/>
    <property type="molecule type" value="Genomic_DNA"/>
</dbReference>
<organism evidence="2 3">
    <name type="scientific">Henosepilachna vigintioctopunctata</name>
    <dbReference type="NCBI Taxonomy" id="420089"/>
    <lineage>
        <taxon>Eukaryota</taxon>
        <taxon>Metazoa</taxon>
        <taxon>Ecdysozoa</taxon>
        <taxon>Arthropoda</taxon>
        <taxon>Hexapoda</taxon>
        <taxon>Insecta</taxon>
        <taxon>Pterygota</taxon>
        <taxon>Neoptera</taxon>
        <taxon>Endopterygota</taxon>
        <taxon>Coleoptera</taxon>
        <taxon>Polyphaga</taxon>
        <taxon>Cucujiformia</taxon>
        <taxon>Coccinelloidea</taxon>
        <taxon>Coccinellidae</taxon>
        <taxon>Epilachninae</taxon>
        <taxon>Epilachnini</taxon>
        <taxon>Henosepilachna</taxon>
    </lineage>
</organism>
<dbReference type="Proteomes" id="UP001431783">
    <property type="component" value="Unassembled WGS sequence"/>
</dbReference>
<dbReference type="InterPro" id="IPR029034">
    <property type="entry name" value="Cystine-knot_cytokine"/>
</dbReference>
<feature type="chain" id="PRO_5044718020" evidence="1">
    <location>
        <begin position="20"/>
        <end position="253"/>
    </location>
</feature>
<accession>A0AAW1U555</accession>
<dbReference type="Gene3D" id="2.10.90.10">
    <property type="entry name" value="Cystine-knot cytokines"/>
    <property type="match status" value="1"/>
</dbReference>